<organism evidence="3 4">
    <name type="scientific">Aquibium carbonis</name>
    <dbReference type="NCBI Taxonomy" id="2495581"/>
    <lineage>
        <taxon>Bacteria</taxon>
        <taxon>Pseudomonadati</taxon>
        <taxon>Pseudomonadota</taxon>
        <taxon>Alphaproteobacteria</taxon>
        <taxon>Hyphomicrobiales</taxon>
        <taxon>Phyllobacteriaceae</taxon>
        <taxon>Aquibium</taxon>
    </lineage>
</organism>
<feature type="region of interest" description="Disordered" evidence="1">
    <location>
        <begin position="1"/>
        <end position="21"/>
    </location>
</feature>
<feature type="domain" description="BLUF" evidence="2">
    <location>
        <begin position="25"/>
        <end position="116"/>
    </location>
</feature>
<dbReference type="Pfam" id="PF04940">
    <property type="entry name" value="BLUF"/>
    <property type="match status" value="1"/>
</dbReference>
<dbReference type="InterPro" id="IPR007024">
    <property type="entry name" value="BLUF_domain"/>
</dbReference>
<evidence type="ECO:0000256" key="1">
    <source>
        <dbReference type="SAM" id="MobiDB-lite"/>
    </source>
</evidence>
<dbReference type="Gene3D" id="3.40.50.280">
    <property type="entry name" value="Cobalamin-binding domain"/>
    <property type="match status" value="1"/>
</dbReference>
<dbReference type="PROSITE" id="PS50925">
    <property type="entry name" value="BLUF"/>
    <property type="match status" value="1"/>
</dbReference>
<dbReference type="AlphaFoldDB" id="A0A429YUH8"/>
<gene>
    <name evidence="3" type="ORF">EJC49_17645</name>
</gene>
<dbReference type="GO" id="GO:0046872">
    <property type="term" value="F:metal ion binding"/>
    <property type="evidence" value="ECO:0007669"/>
    <property type="project" value="InterPro"/>
</dbReference>
<dbReference type="InterPro" id="IPR036594">
    <property type="entry name" value="Meth_synthase_dom"/>
</dbReference>
<feature type="region of interest" description="Disordered" evidence="1">
    <location>
        <begin position="158"/>
        <end position="180"/>
    </location>
</feature>
<dbReference type="EMBL" id="RWKW01000068">
    <property type="protein sequence ID" value="RST85097.1"/>
    <property type="molecule type" value="Genomic_DNA"/>
</dbReference>
<dbReference type="RefSeq" id="WP_126701250.1">
    <property type="nucleotide sequence ID" value="NZ_RWKW01000068.1"/>
</dbReference>
<dbReference type="Gene3D" id="3.30.70.100">
    <property type="match status" value="1"/>
</dbReference>
<sequence>MSSMQSWAEAGPASSGSPGRSGAPLCNLVYRSRAVNDLSAGQLRQLTLNSEERNRRESITGIVVYDDSRFFQWLEGPRDSLSRVMCSIRNDPRHTDIEVLSERTSSQRAFGAWNMKLAAAGSGRAPWGHEMIEAPSDLVCELRLRPTSAPALLAKLVPERRPAPGTEPAGPATGHDDAMLGGSTAQTLKQVILTALSQATGLESGVVRLHPRARELAELLVEADQAAARELIEELNRAEVSITPLYANLLEPAARSLGDLWAQEGCSEFEVTLGLCRILAAARLLGAIEPPHGGRETSGATVLIAPEPGELHHLGAALDEDILWRAGWAPQCEYPTDDRTLQELVSATWFDVVDLSLSAAFQRADWLPRLTKSIADMRRASRNPHLLVVVGGRVFVDRKASAAQVGADLACTTSADIGRLIAQAVSGQRARRLDA</sequence>
<keyword evidence="4" id="KW-1185">Reference proteome</keyword>
<protein>
    <recommendedName>
        <fullName evidence="2">BLUF domain-containing protein</fullName>
    </recommendedName>
</protein>
<dbReference type="SMART" id="SM01034">
    <property type="entry name" value="BLUF"/>
    <property type="match status" value="1"/>
</dbReference>
<name>A0A429YUH8_9HYPH</name>
<reference evidence="3 4" key="1">
    <citation type="submission" date="2018-12" db="EMBL/GenBank/DDBJ databases">
        <title>Mesorhizobium carbonis sp. nov., isolated from coal mine water.</title>
        <authorList>
            <person name="Xin W."/>
            <person name="Xu Z."/>
            <person name="Xiang F."/>
            <person name="Zhang J."/>
            <person name="Xi L."/>
            <person name="Liu J."/>
        </authorList>
    </citation>
    <scope>NUCLEOTIDE SEQUENCE [LARGE SCALE GENOMIC DNA]</scope>
    <source>
        <strain evidence="3 4">B2.3</strain>
    </source>
</reference>
<dbReference type="SUPFAM" id="SSF54975">
    <property type="entry name" value="Acylphosphatase/BLUF domain-like"/>
    <property type="match status" value="1"/>
</dbReference>
<dbReference type="SUPFAM" id="SSF52242">
    <property type="entry name" value="Cobalamin (vitamin B12)-binding domain"/>
    <property type="match status" value="1"/>
</dbReference>
<evidence type="ECO:0000259" key="2">
    <source>
        <dbReference type="PROSITE" id="PS50925"/>
    </source>
</evidence>
<dbReference type="GO" id="GO:0031419">
    <property type="term" value="F:cobalamin binding"/>
    <property type="evidence" value="ECO:0007669"/>
    <property type="project" value="InterPro"/>
</dbReference>
<evidence type="ECO:0000313" key="3">
    <source>
        <dbReference type="EMBL" id="RST85097.1"/>
    </source>
</evidence>
<dbReference type="GO" id="GO:0009882">
    <property type="term" value="F:blue light photoreceptor activity"/>
    <property type="evidence" value="ECO:0007669"/>
    <property type="project" value="InterPro"/>
</dbReference>
<dbReference type="OrthoDB" id="196105at2"/>
<evidence type="ECO:0000313" key="4">
    <source>
        <dbReference type="Proteomes" id="UP000278398"/>
    </source>
</evidence>
<feature type="compositionally biased region" description="Low complexity" evidence="1">
    <location>
        <begin position="163"/>
        <end position="173"/>
    </location>
</feature>
<comment type="caution">
    <text evidence="3">The sequence shown here is derived from an EMBL/GenBank/DDBJ whole genome shotgun (WGS) entry which is preliminary data.</text>
</comment>
<proteinExistence type="predicted"/>
<feature type="compositionally biased region" description="Low complexity" evidence="1">
    <location>
        <begin position="8"/>
        <end position="21"/>
    </location>
</feature>
<accession>A0A429YUH8</accession>
<dbReference type="Gene3D" id="1.10.1240.10">
    <property type="entry name" value="Methionine synthase domain"/>
    <property type="match status" value="1"/>
</dbReference>
<dbReference type="InterPro" id="IPR036046">
    <property type="entry name" value="Acylphosphatase-like_dom_sf"/>
</dbReference>
<dbReference type="GO" id="GO:0071949">
    <property type="term" value="F:FAD binding"/>
    <property type="evidence" value="ECO:0007669"/>
    <property type="project" value="InterPro"/>
</dbReference>
<dbReference type="Proteomes" id="UP000278398">
    <property type="component" value="Unassembled WGS sequence"/>
</dbReference>
<dbReference type="InterPro" id="IPR036724">
    <property type="entry name" value="Cobalamin-bd_sf"/>
</dbReference>